<comment type="caution">
    <text evidence="2">The sequence shown here is derived from an EMBL/GenBank/DDBJ whole genome shotgun (WGS) entry which is preliminary data.</text>
</comment>
<dbReference type="InterPro" id="IPR027463">
    <property type="entry name" value="AcrB_DN_DC_subdom"/>
</dbReference>
<accession>A0ABW5BR94</accession>
<dbReference type="Gene3D" id="3.30.70.1440">
    <property type="entry name" value="Multidrug efflux transporter AcrB pore domain"/>
    <property type="match status" value="1"/>
</dbReference>
<feature type="transmembrane region" description="Helical" evidence="1">
    <location>
        <begin position="995"/>
        <end position="1018"/>
    </location>
</feature>
<feature type="transmembrane region" description="Helical" evidence="1">
    <location>
        <begin position="967"/>
        <end position="983"/>
    </location>
</feature>
<dbReference type="Gene3D" id="3.30.2090.10">
    <property type="entry name" value="Multidrug efflux transporter AcrB TolC docking domain, DN and DC subdomains"/>
    <property type="match status" value="2"/>
</dbReference>
<dbReference type="Gene3D" id="3.30.70.1430">
    <property type="entry name" value="Multidrug efflux transporter AcrB pore domain"/>
    <property type="match status" value="2"/>
</dbReference>
<reference evidence="3" key="1">
    <citation type="journal article" date="2019" name="Int. J. Syst. Evol. Microbiol.">
        <title>The Global Catalogue of Microorganisms (GCM) 10K type strain sequencing project: providing services to taxonomists for standard genome sequencing and annotation.</title>
        <authorList>
            <consortium name="The Broad Institute Genomics Platform"/>
            <consortium name="The Broad Institute Genome Sequencing Center for Infectious Disease"/>
            <person name="Wu L."/>
            <person name="Ma J."/>
        </authorList>
    </citation>
    <scope>NUCLEOTIDE SEQUENCE [LARGE SCALE GENOMIC DNA]</scope>
    <source>
        <strain evidence="3">CGMCC 4.7192</strain>
    </source>
</reference>
<feature type="transmembrane region" description="Helical" evidence="1">
    <location>
        <begin position="867"/>
        <end position="883"/>
    </location>
</feature>
<dbReference type="SUPFAM" id="SSF82866">
    <property type="entry name" value="Multidrug efflux transporter AcrB transmembrane domain"/>
    <property type="match status" value="2"/>
</dbReference>
<evidence type="ECO:0000313" key="2">
    <source>
        <dbReference type="EMBL" id="MFD2207396.1"/>
    </source>
</evidence>
<feature type="transmembrane region" description="Helical" evidence="1">
    <location>
        <begin position="355"/>
        <end position="373"/>
    </location>
</feature>
<feature type="transmembrane region" description="Helical" evidence="1">
    <location>
        <begin position="331"/>
        <end position="349"/>
    </location>
</feature>
<feature type="transmembrane region" description="Helical" evidence="1">
    <location>
        <begin position="427"/>
        <end position="448"/>
    </location>
</feature>
<keyword evidence="1" id="KW-0812">Transmembrane</keyword>
<protein>
    <submittedName>
        <fullName evidence="2">Efflux RND transporter permease subunit</fullName>
    </submittedName>
</protein>
<dbReference type="RefSeq" id="WP_380253971.1">
    <property type="nucleotide sequence ID" value="NZ_JBHUII010000011.1"/>
</dbReference>
<dbReference type="PRINTS" id="PR00702">
    <property type="entry name" value="ACRIFLAVINRP"/>
</dbReference>
<dbReference type="SUPFAM" id="SSF82714">
    <property type="entry name" value="Multidrug efflux transporter AcrB TolC docking domain, DN and DC subdomains"/>
    <property type="match status" value="2"/>
</dbReference>
<feature type="transmembrane region" description="Helical" evidence="1">
    <location>
        <begin position="455"/>
        <end position="482"/>
    </location>
</feature>
<dbReference type="EMBL" id="JBHUII010000011">
    <property type="protein sequence ID" value="MFD2207396.1"/>
    <property type="molecule type" value="Genomic_DNA"/>
</dbReference>
<gene>
    <name evidence="2" type="ORF">ACFSKO_17355</name>
</gene>
<proteinExistence type="predicted"/>
<feature type="transmembrane region" description="Helical" evidence="1">
    <location>
        <begin position="890"/>
        <end position="910"/>
    </location>
</feature>
<dbReference type="Gene3D" id="3.30.70.1320">
    <property type="entry name" value="Multidrug efflux transporter AcrB pore domain like"/>
    <property type="match status" value="1"/>
</dbReference>
<feature type="transmembrane region" description="Helical" evidence="1">
    <location>
        <begin position="12"/>
        <end position="30"/>
    </location>
</feature>
<dbReference type="PANTHER" id="PTHR32063">
    <property type="match status" value="1"/>
</dbReference>
<evidence type="ECO:0000256" key="1">
    <source>
        <dbReference type="SAM" id="Phobius"/>
    </source>
</evidence>
<feature type="transmembrane region" description="Helical" evidence="1">
    <location>
        <begin position="385"/>
        <end position="407"/>
    </location>
</feature>
<evidence type="ECO:0000313" key="3">
    <source>
        <dbReference type="Proteomes" id="UP001597294"/>
    </source>
</evidence>
<keyword evidence="1" id="KW-0472">Membrane</keyword>
<keyword evidence="3" id="KW-1185">Reference proteome</keyword>
<dbReference type="Proteomes" id="UP001597294">
    <property type="component" value="Unassembled WGS sequence"/>
</dbReference>
<keyword evidence="1" id="KW-1133">Transmembrane helix</keyword>
<dbReference type="SUPFAM" id="SSF82693">
    <property type="entry name" value="Multidrug efflux transporter AcrB pore domain, PN1, PN2, PC1 and PC2 subdomains"/>
    <property type="match status" value="1"/>
</dbReference>
<dbReference type="Gene3D" id="1.20.1640.10">
    <property type="entry name" value="Multidrug efflux transporter AcrB transmembrane domain"/>
    <property type="match status" value="2"/>
</dbReference>
<name>A0ABW5BR94_9PROT</name>
<dbReference type="Pfam" id="PF00873">
    <property type="entry name" value="ACR_tran"/>
    <property type="match status" value="1"/>
</dbReference>
<feature type="transmembrane region" description="Helical" evidence="1">
    <location>
        <begin position="527"/>
        <end position="548"/>
    </location>
</feature>
<sequence>MNSLIRWFTLNSVSANLLMCLILLGGLISIPDIKTQIFPTIKLNAVDISIDYRGASPQAIAQNISLPIENALKDLPGIKNIYSFAVEGHGTTSVFFYSNVDLQEKITEIKNRIDSLSTLPAGSERPRIAKTADNDRIIDIAIHGNTDLETLTLVGEKLRFTLLQETSLSEIKLFSAPPLELVIEIPSENLRQTGLKFSDIAEAIRTSSIDIPAGSIGQIGNQLTIRGNSRAFTPQQFEKISLVHRSNGATLFLGEIATIRLLRKEEKFTSRFNGQNSSGLEVFIDSSQDMLSAIKELKLKVQDVQSTLPEGITITLWLDDSEDIAQRLSMLVDNGLMGLGLVFVLLVLFLRVSLAFWVCGGIVISFTGAFWFLPLLDVSLNHISTFAFLLVLGIVVDDAIVIGESIYNQQNKHGISTKTAYLGIKEVWKPVLLGVITTIVAATPGLLFKSIIGSFLYDISVIIVAVLSFSLIESFFILPVHLSHPQKWLKLPSLFTKPISRLRLAFQKSLRRFIYGSYRKFLHQTLIWRYTTLSLFVILAVLSGYLIVSGRVPIQIFPNMAEAQIVAQITLNKNSSNDFLTNTMERLETSFENVQREINLPLQEDGTPIKAIKNYASYISGQDIFMVVELDTQLLSEIPIDTLISQWQEKLGPIPSAKKISFSASEDGTPNILSLKMFGANDEAIRSNITKLEQEVLNLAGVYNFTVTVGTPQSEYKIQLRPEGQRLGITMSDISQQIATAFQGERLDRLPGRIQTTDVVLRLPKQERLELENIEDFPVTLDKERKVPLSTVATLLENTTSSYIERINGRQTSSVDIIFSKATWTRFELLQKIENSIIPTIKESSPDFDYKLSGDAEEEDEFTEEALRLYVLCFFVIYALLAIGSNSYFLPLIILTAAPFGLVGAIYGHYLLGLEISAFSIMGVLAAAGVVINDNLVLVDRINYLKNKGTLIQVAVRHACISRFRPIFLTSLTTVLGLLPILFEGSYQAQFIVPMAISLAFGVLIATFVTLLLVPTLYEISQDIKWLFTSDENPKSSFNTNAHARVNQEQNI</sequence>
<dbReference type="InterPro" id="IPR001036">
    <property type="entry name" value="Acrflvin-R"/>
</dbReference>
<feature type="transmembrane region" description="Helical" evidence="1">
    <location>
        <begin position="916"/>
        <end position="938"/>
    </location>
</feature>
<organism evidence="2 3">
    <name type="scientific">Kiloniella antarctica</name>
    <dbReference type="NCBI Taxonomy" id="1550907"/>
    <lineage>
        <taxon>Bacteria</taxon>
        <taxon>Pseudomonadati</taxon>
        <taxon>Pseudomonadota</taxon>
        <taxon>Alphaproteobacteria</taxon>
        <taxon>Rhodospirillales</taxon>
        <taxon>Kiloniellaceae</taxon>
        <taxon>Kiloniella</taxon>
    </lineage>
</organism>
<dbReference type="PANTHER" id="PTHR32063:SF33">
    <property type="entry name" value="RND SUPERFAMILY EFFLUX PUMP PERMEASE COMPONENT"/>
    <property type="match status" value="1"/>
</dbReference>